<organism evidence="2 3">
    <name type="scientific">Hibiscus sabdariffa</name>
    <name type="common">roselle</name>
    <dbReference type="NCBI Taxonomy" id="183260"/>
    <lineage>
        <taxon>Eukaryota</taxon>
        <taxon>Viridiplantae</taxon>
        <taxon>Streptophyta</taxon>
        <taxon>Embryophyta</taxon>
        <taxon>Tracheophyta</taxon>
        <taxon>Spermatophyta</taxon>
        <taxon>Magnoliopsida</taxon>
        <taxon>eudicotyledons</taxon>
        <taxon>Gunneridae</taxon>
        <taxon>Pentapetalae</taxon>
        <taxon>rosids</taxon>
        <taxon>malvids</taxon>
        <taxon>Malvales</taxon>
        <taxon>Malvaceae</taxon>
        <taxon>Malvoideae</taxon>
        <taxon>Hibiscus</taxon>
    </lineage>
</organism>
<reference evidence="2 3" key="1">
    <citation type="journal article" date="2024" name="G3 (Bethesda)">
        <title>Genome assembly of Hibiscus sabdariffa L. provides insights into metabolisms of medicinal natural products.</title>
        <authorList>
            <person name="Kim T."/>
        </authorList>
    </citation>
    <scope>NUCLEOTIDE SEQUENCE [LARGE SCALE GENOMIC DNA]</scope>
    <source>
        <strain evidence="2">TK-2024</strain>
        <tissue evidence="2">Old leaves</tissue>
    </source>
</reference>
<feature type="region of interest" description="Disordered" evidence="1">
    <location>
        <begin position="100"/>
        <end position="136"/>
    </location>
</feature>
<comment type="caution">
    <text evidence="2">The sequence shown here is derived from an EMBL/GenBank/DDBJ whole genome shotgun (WGS) entry which is preliminary data.</text>
</comment>
<sequence length="214" mass="22655">MEKLFDTGQQVAATELEGFTSPSLRVVSQGAHHDGSTDQGPTASPIGSAIVSTARQQAADAPMVQPEGVSPTFDVPQGAQSNSTGTQIVVPQISQPVTSAAVNRVSSGTPVDNSSQSDSRELRTGVVDSQRNDARSSNMIESYDLEPNDCVRSEAQQSDNLVGNRCDEVGNSSSGVELTSRNSHAMYVEEWENVEAVEAVSFSQMVGGVYEFLL</sequence>
<gene>
    <name evidence="2" type="ORF">V6N11_040894</name>
</gene>
<dbReference type="EMBL" id="JBBPBN010000022">
    <property type="protein sequence ID" value="KAK9012863.1"/>
    <property type="molecule type" value="Genomic_DNA"/>
</dbReference>
<proteinExistence type="predicted"/>
<feature type="region of interest" description="Disordered" evidence="1">
    <location>
        <begin position="15"/>
        <end position="85"/>
    </location>
</feature>
<dbReference type="Proteomes" id="UP001396334">
    <property type="component" value="Unassembled WGS sequence"/>
</dbReference>
<evidence type="ECO:0000313" key="3">
    <source>
        <dbReference type="Proteomes" id="UP001396334"/>
    </source>
</evidence>
<protein>
    <submittedName>
        <fullName evidence="2">Uncharacterized protein</fullName>
    </submittedName>
</protein>
<name>A0ABR2RJ73_9ROSI</name>
<evidence type="ECO:0000313" key="2">
    <source>
        <dbReference type="EMBL" id="KAK9012863.1"/>
    </source>
</evidence>
<feature type="compositionally biased region" description="Polar residues" evidence="1">
    <location>
        <begin position="100"/>
        <end position="117"/>
    </location>
</feature>
<evidence type="ECO:0000256" key="1">
    <source>
        <dbReference type="SAM" id="MobiDB-lite"/>
    </source>
</evidence>
<accession>A0ABR2RJ73</accession>
<keyword evidence="3" id="KW-1185">Reference proteome</keyword>